<gene>
    <name evidence="4" type="ORF">GCM10016234_05770</name>
</gene>
<reference evidence="4" key="1">
    <citation type="journal article" date="2014" name="Int. J. Syst. Evol. Microbiol.">
        <title>Complete genome sequence of Corynebacterium casei LMG S-19264T (=DSM 44701T), isolated from a smear-ripened cheese.</title>
        <authorList>
            <consortium name="US DOE Joint Genome Institute (JGI-PGF)"/>
            <person name="Walter F."/>
            <person name="Albersmeier A."/>
            <person name="Kalinowski J."/>
            <person name="Ruckert C."/>
        </authorList>
    </citation>
    <scope>NUCLEOTIDE SEQUENCE</scope>
    <source>
        <strain evidence="4">KCTC 42249</strain>
    </source>
</reference>
<comment type="caution">
    <text evidence="4">The sequence shown here is derived from an EMBL/GenBank/DDBJ whole genome shotgun (WGS) entry which is preliminary data.</text>
</comment>
<comment type="similarity">
    <text evidence="2">Belongs to the UPF0174 family.</text>
</comment>
<evidence type="ECO:0000313" key="4">
    <source>
        <dbReference type="EMBL" id="GHD07398.1"/>
    </source>
</evidence>
<dbReference type="EMBL" id="BMZQ01000001">
    <property type="protein sequence ID" value="GHD07398.1"/>
    <property type="molecule type" value="Genomic_DNA"/>
</dbReference>
<evidence type="ECO:0000259" key="3">
    <source>
        <dbReference type="Pfam" id="PF03981"/>
    </source>
</evidence>
<proteinExistence type="inferred from homology"/>
<dbReference type="PANTHER" id="PTHR12184:SF1">
    <property type="entry name" value="UBIQUINOL-CYTOCHROME-C REDUCTASE COMPLEX ASSEMBLY FACTOR 1"/>
    <property type="match status" value="1"/>
</dbReference>
<keyword evidence="5" id="KW-1185">Reference proteome</keyword>
<dbReference type="PIRSF" id="PIRSF032079">
    <property type="entry name" value="UCP032079"/>
    <property type="match status" value="1"/>
</dbReference>
<dbReference type="RefSeq" id="WP_189501506.1">
    <property type="nucleotide sequence ID" value="NZ_BMZQ01000001.1"/>
</dbReference>
<reference evidence="4" key="2">
    <citation type="submission" date="2020-09" db="EMBL/GenBank/DDBJ databases">
        <authorList>
            <person name="Sun Q."/>
            <person name="Kim S."/>
        </authorList>
    </citation>
    <scope>NUCLEOTIDE SEQUENCE</scope>
    <source>
        <strain evidence="4">KCTC 42249</strain>
    </source>
</reference>
<name>A0A8J3DS41_9HYPH</name>
<dbReference type="InterPro" id="IPR021150">
    <property type="entry name" value="Ubiq_cyt_c_chap"/>
</dbReference>
<dbReference type="InterPro" id="IPR007129">
    <property type="entry name" value="Ubiqinol_cyt_c_chaperone_CPB3"/>
</dbReference>
<sequence length="183" mass="20469">MLRKLFGRSENAGRTAAISLYEQIVAAARQPAFYAHWNVPDTPIGRFEMISVHMVLFLHRIRGEAGDLQRIAQILTDEFFLDVDHSLRELGISDVGVPKRIKKLARMFFGRARSYSDALDSGDQVALAAAIARNVRPDVTDWAETPAIADYMRRASNYLASQPLTAFAEGQVRFGSVLEEIET</sequence>
<evidence type="ECO:0000256" key="1">
    <source>
        <dbReference type="ARBA" id="ARBA00006407"/>
    </source>
</evidence>
<dbReference type="AlphaFoldDB" id="A0A8J3DS41"/>
<feature type="domain" description="Ubiquinol-cytochrome c chaperone" evidence="3">
    <location>
        <begin position="36"/>
        <end position="174"/>
    </location>
</feature>
<dbReference type="PANTHER" id="PTHR12184">
    <property type="entry name" value="UBIQUINOL-CYTOCHROME C REDUCTASE COMPLEX ASSEMBLY FACTOR 1 FAMILY MEMBER"/>
    <property type="match status" value="1"/>
</dbReference>
<protein>
    <submittedName>
        <fullName evidence="4">Ubiquinol-cytochrome c chaperone</fullName>
    </submittedName>
</protein>
<dbReference type="InterPro" id="IPR014569">
    <property type="entry name" value="Ubq_cyt-c_CBP3-rel"/>
</dbReference>
<organism evidence="4 5">
    <name type="scientific">Tianweitania populi</name>
    <dbReference type="NCBI Taxonomy" id="1607949"/>
    <lineage>
        <taxon>Bacteria</taxon>
        <taxon>Pseudomonadati</taxon>
        <taxon>Pseudomonadota</taxon>
        <taxon>Alphaproteobacteria</taxon>
        <taxon>Hyphomicrobiales</taxon>
        <taxon>Phyllobacteriaceae</taxon>
        <taxon>Tianweitania</taxon>
    </lineage>
</organism>
<dbReference type="Pfam" id="PF03981">
    <property type="entry name" value="Ubiq_cyt_C_chap"/>
    <property type="match status" value="1"/>
</dbReference>
<evidence type="ECO:0000256" key="2">
    <source>
        <dbReference type="ARBA" id="ARBA00006436"/>
    </source>
</evidence>
<accession>A0A8J3DS41</accession>
<dbReference type="Proteomes" id="UP000630142">
    <property type="component" value="Unassembled WGS sequence"/>
</dbReference>
<comment type="similarity">
    <text evidence="1">Belongs to the CBP3 family.</text>
</comment>
<evidence type="ECO:0000313" key="5">
    <source>
        <dbReference type="Proteomes" id="UP000630142"/>
    </source>
</evidence>